<dbReference type="InterPro" id="IPR003135">
    <property type="entry name" value="ATP-grasp_carboxylate-amine"/>
</dbReference>
<name>A0A0W0ZZU8_9GAMM</name>
<evidence type="ECO:0000256" key="3">
    <source>
        <dbReference type="ARBA" id="ARBA00022755"/>
    </source>
</evidence>
<dbReference type="EMBL" id="LNZB01000060">
    <property type="protein sequence ID" value="KTD74642.1"/>
    <property type="molecule type" value="Genomic_DNA"/>
</dbReference>
<organism evidence="8 9">
    <name type="scientific">Legionella waltersii</name>
    <dbReference type="NCBI Taxonomy" id="66969"/>
    <lineage>
        <taxon>Bacteria</taxon>
        <taxon>Pseudomonadati</taxon>
        <taxon>Pseudomonadota</taxon>
        <taxon>Gammaproteobacteria</taxon>
        <taxon>Legionellales</taxon>
        <taxon>Legionellaceae</taxon>
        <taxon>Legionella</taxon>
    </lineage>
</organism>
<reference evidence="8 9" key="1">
    <citation type="submission" date="2015-11" db="EMBL/GenBank/DDBJ databases">
        <title>Genomic analysis of 38 Legionella species identifies large and diverse effector repertoires.</title>
        <authorList>
            <person name="Burstein D."/>
            <person name="Amaro F."/>
            <person name="Zusman T."/>
            <person name="Lifshitz Z."/>
            <person name="Cohen O."/>
            <person name="Gilbert J.A."/>
            <person name="Pupko T."/>
            <person name="Shuman H.A."/>
            <person name="Segal G."/>
        </authorList>
    </citation>
    <scope>NUCLEOTIDE SEQUENCE [LARGE SCALE GENOMIC DNA]</scope>
    <source>
        <strain evidence="8 9">ATCC 51914</strain>
    </source>
</reference>
<dbReference type="NCBIfam" id="NF004676">
    <property type="entry name" value="PRK06019.1-2"/>
    <property type="match status" value="1"/>
</dbReference>
<dbReference type="InterPro" id="IPR054350">
    <property type="entry name" value="PurT/PurK_preATP-grasp"/>
</dbReference>
<dbReference type="GO" id="GO:0006189">
    <property type="term" value="P:'de novo' IMP biosynthetic process"/>
    <property type="evidence" value="ECO:0007669"/>
    <property type="project" value="UniProtKB-UniRule"/>
</dbReference>
<keyword evidence="9" id="KW-1185">Reference proteome</keyword>
<dbReference type="InterPro" id="IPR013815">
    <property type="entry name" value="ATP_grasp_subdomain_1"/>
</dbReference>
<keyword evidence="4 5" id="KW-0067">ATP-binding</keyword>
<dbReference type="Gene3D" id="3.30.1490.20">
    <property type="entry name" value="ATP-grasp fold, A domain"/>
    <property type="match status" value="1"/>
</dbReference>
<dbReference type="NCBIfam" id="NF004679">
    <property type="entry name" value="PRK06019.1-5"/>
    <property type="match status" value="1"/>
</dbReference>
<dbReference type="SUPFAM" id="SSF56059">
    <property type="entry name" value="Glutathione synthetase ATP-binding domain-like"/>
    <property type="match status" value="1"/>
</dbReference>
<feature type="binding site" evidence="5">
    <location>
        <position position="98"/>
    </location>
    <ligand>
        <name>ATP</name>
        <dbReference type="ChEBI" id="CHEBI:30616"/>
    </ligand>
</feature>
<keyword evidence="8" id="KW-0456">Lyase</keyword>
<comment type="pathway">
    <text evidence="5 6">Purine metabolism; IMP biosynthesis via de novo pathway; 5-amino-1-(5-phospho-D-ribosyl)imidazole-4-carboxylate from 5-amino-1-(5-phospho-D-ribosyl)imidazole (N5-CAIR route): step 1/2.</text>
</comment>
<evidence type="ECO:0000256" key="1">
    <source>
        <dbReference type="ARBA" id="ARBA00022598"/>
    </source>
</evidence>
<evidence type="ECO:0000256" key="5">
    <source>
        <dbReference type="HAMAP-Rule" id="MF_01928"/>
    </source>
</evidence>
<feature type="binding site" evidence="5">
    <location>
        <position position="180"/>
    </location>
    <ligand>
        <name>ATP</name>
        <dbReference type="ChEBI" id="CHEBI:30616"/>
    </ligand>
</feature>
<dbReference type="Pfam" id="PF02222">
    <property type="entry name" value="ATP-grasp"/>
    <property type="match status" value="1"/>
</dbReference>
<dbReference type="InterPro" id="IPR011761">
    <property type="entry name" value="ATP-grasp"/>
</dbReference>
<comment type="function">
    <text evidence="5">Catalyzes the ATP-dependent conversion of 5-aminoimidazole ribonucleotide (AIR) and HCO(3)(-) to N5-carboxyaminoimidazole ribonucleotide (N5-CAIR).</text>
</comment>
<feature type="binding site" evidence="5">
    <location>
        <position position="137"/>
    </location>
    <ligand>
        <name>ATP</name>
        <dbReference type="ChEBI" id="CHEBI:30616"/>
    </ligand>
</feature>
<keyword evidence="3 5" id="KW-0658">Purine biosynthesis</keyword>
<gene>
    <name evidence="5 6 8" type="primary">purK</name>
    <name evidence="8" type="ORF">Lwal_2683</name>
</gene>
<dbReference type="GO" id="GO:0005829">
    <property type="term" value="C:cytosol"/>
    <property type="evidence" value="ECO:0007669"/>
    <property type="project" value="TreeGrafter"/>
</dbReference>
<evidence type="ECO:0000256" key="2">
    <source>
        <dbReference type="ARBA" id="ARBA00022741"/>
    </source>
</evidence>
<dbReference type="Pfam" id="PF22660">
    <property type="entry name" value="RS_preATP-grasp-like"/>
    <property type="match status" value="1"/>
</dbReference>
<dbReference type="PANTHER" id="PTHR11609">
    <property type="entry name" value="PURINE BIOSYNTHESIS PROTEIN 6/7, PUR6/7"/>
    <property type="match status" value="1"/>
</dbReference>
<dbReference type="InterPro" id="IPR011054">
    <property type="entry name" value="Rudment_hybrid_motif"/>
</dbReference>
<dbReference type="SUPFAM" id="SSF51246">
    <property type="entry name" value="Rudiment single hybrid motif"/>
    <property type="match status" value="1"/>
</dbReference>
<dbReference type="EC" id="6.3.4.18" evidence="5 6"/>
<dbReference type="PANTHER" id="PTHR11609:SF5">
    <property type="entry name" value="PHOSPHORIBOSYLAMINOIMIDAZOLE CARBOXYLASE"/>
    <property type="match status" value="1"/>
</dbReference>
<dbReference type="GO" id="GO:0046872">
    <property type="term" value="F:metal ion binding"/>
    <property type="evidence" value="ECO:0007669"/>
    <property type="project" value="InterPro"/>
</dbReference>
<evidence type="ECO:0000313" key="9">
    <source>
        <dbReference type="Proteomes" id="UP000054729"/>
    </source>
</evidence>
<dbReference type="FunFam" id="3.30.1490.20:FF:000015">
    <property type="entry name" value="N5-carboxyaminoimidazole ribonucleotide synthase"/>
    <property type="match status" value="1"/>
</dbReference>
<comment type="subunit">
    <text evidence="5 6">Homodimer.</text>
</comment>
<feature type="binding site" evidence="5">
    <location>
        <position position="203"/>
    </location>
    <ligand>
        <name>ATP</name>
        <dbReference type="ChEBI" id="CHEBI:30616"/>
    </ligand>
</feature>
<dbReference type="OrthoDB" id="9804625at2"/>
<dbReference type="STRING" id="66969.Lwal_2683"/>
<comment type="function">
    <text evidence="6">Catalyzes the ATP-dependent conversion of 5-aminoimidazole ribonucleotide (AIR) and HCO(3)- to N5-carboxyaminoimidazole ribonucleotide (N5-CAIR).</text>
</comment>
<dbReference type="GO" id="GO:0005524">
    <property type="term" value="F:ATP binding"/>
    <property type="evidence" value="ECO:0007669"/>
    <property type="project" value="UniProtKB-UniRule"/>
</dbReference>
<proteinExistence type="inferred from homology"/>
<evidence type="ECO:0000256" key="6">
    <source>
        <dbReference type="RuleBase" id="RU361200"/>
    </source>
</evidence>
<feature type="domain" description="ATP-grasp" evidence="7">
    <location>
        <begin position="102"/>
        <end position="285"/>
    </location>
</feature>
<comment type="similarity">
    <text evidence="5 6">Belongs to the PurK/PurT family.</text>
</comment>
<accession>A0A0W0ZZU8</accession>
<dbReference type="NCBIfam" id="TIGR01161">
    <property type="entry name" value="purK"/>
    <property type="match status" value="1"/>
</dbReference>
<feature type="binding site" evidence="5">
    <location>
        <begin position="172"/>
        <end position="175"/>
    </location>
    <ligand>
        <name>ATP</name>
        <dbReference type="ChEBI" id="CHEBI:30616"/>
    </ligand>
</feature>
<dbReference type="RefSeq" id="WP_058481315.1">
    <property type="nucleotide sequence ID" value="NZ_CAAAIQ010000019.1"/>
</dbReference>
<keyword evidence="1 5" id="KW-0436">Ligase</keyword>
<evidence type="ECO:0000259" key="7">
    <source>
        <dbReference type="PROSITE" id="PS50975"/>
    </source>
</evidence>
<dbReference type="Pfam" id="PF17769">
    <property type="entry name" value="PurK_C"/>
    <property type="match status" value="1"/>
</dbReference>
<feature type="binding site" evidence="5">
    <location>
        <begin position="142"/>
        <end position="148"/>
    </location>
    <ligand>
        <name>ATP</name>
        <dbReference type="ChEBI" id="CHEBI:30616"/>
    </ligand>
</feature>
<dbReference type="InterPro" id="IPR016185">
    <property type="entry name" value="PreATP-grasp_dom_sf"/>
</dbReference>
<comment type="caution">
    <text evidence="8">The sequence shown here is derived from an EMBL/GenBank/DDBJ whole genome shotgun (WGS) entry which is preliminary data.</text>
</comment>
<dbReference type="PATRIC" id="fig|66969.6.peg.2903"/>
<dbReference type="InterPro" id="IPR005875">
    <property type="entry name" value="PurK"/>
</dbReference>
<sequence length="361" mass="40301">MKLGILGGGQLARMLSLSAHPLGIHTICLDPSSEACASEVTQVITAPLTDEKALDQLLENADYVTIETENIPLSCVEYVTKSKTFYPSVKALAVSQDRLLEKQFLKSLSIPTAAFYDVSSKERLQQAYSELGHAILKTRRLGYDGKGQCVLKSQVDLERGWQTLRDQELIVEQLIPFEFEVSLIGVRNKEKKISFYPLVRNHHKEGILRWSEVPVDKPHLQKEAEGIVTAILTALDYVGVLSVEFFYDGKQLLVNEMAPRVHNSGHWTLEGACTSQFENHLRAIFGLPIGSTEAIGHSFMLNCIGEMPSINQCLNIPGAHYHQYGKESRPNRKLGHVTLVDTNTERFRKSKQQLMALGALS</sequence>
<dbReference type="Gene3D" id="3.30.470.20">
    <property type="entry name" value="ATP-grasp fold, B domain"/>
    <property type="match status" value="1"/>
</dbReference>
<dbReference type="SUPFAM" id="SSF52440">
    <property type="entry name" value="PreATP-grasp domain"/>
    <property type="match status" value="1"/>
</dbReference>
<comment type="catalytic activity">
    <reaction evidence="5 6">
        <text>5-amino-1-(5-phospho-beta-D-ribosyl)imidazole + hydrogencarbonate + ATP = 5-carboxyamino-1-(5-phospho-D-ribosyl)imidazole + ADP + phosphate + 2 H(+)</text>
        <dbReference type="Rhea" id="RHEA:19317"/>
        <dbReference type="ChEBI" id="CHEBI:15378"/>
        <dbReference type="ChEBI" id="CHEBI:17544"/>
        <dbReference type="ChEBI" id="CHEBI:30616"/>
        <dbReference type="ChEBI" id="CHEBI:43474"/>
        <dbReference type="ChEBI" id="CHEBI:58730"/>
        <dbReference type="ChEBI" id="CHEBI:137981"/>
        <dbReference type="ChEBI" id="CHEBI:456216"/>
        <dbReference type="EC" id="6.3.4.18"/>
    </reaction>
</comment>
<dbReference type="GO" id="GO:0034028">
    <property type="term" value="F:5-(carboxyamino)imidazole ribonucleotide synthase activity"/>
    <property type="evidence" value="ECO:0007669"/>
    <property type="project" value="UniProtKB-UniRule"/>
</dbReference>
<protein>
    <recommendedName>
        <fullName evidence="5 6">N5-carboxyaminoimidazole ribonucleotide synthase</fullName>
        <shortName evidence="5 6">N5-CAIR synthase</shortName>
        <ecNumber evidence="5 6">6.3.4.18</ecNumber>
    </recommendedName>
    <alternativeName>
        <fullName evidence="5 6">5-(carboxyamino)imidazole ribonucleotide synthetase</fullName>
    </alternativeName>
</protein>
<dbReference type="InterPro" id="IPR040686">
    <property type="entry name" value="PurK_C"/>
</dbReference>
<feature type="binding site" evidence="5">
    <location>
        <begin position="255"/>
        <end position="256"/>
    </location>
    <ligand>
        <name>ATP</name>
        <dbReference type="ChEBI" id="CHEBI:30616"/>
    </ligand>
</feature>
<dbReference type="AlphaFoldDB" id="A0A0W0ZZU8"/>
<keyword evidence="2 5" id="KW-0547">Nucleotide-binding</keyword>
<dbReference type="HAMAP" id="MF_01928">
    <property type="entry name" value="PurK"/>
    <property type="match status" value="1"/>
</dbReference>
<dbReference type="UniPathway" id="UPA00074">
    <property type="reaction ID" value="UER00942"/>
</dbReference>
<dbReference type="Gene3D" id="3.40.50.20">
    <property type="match status" value="1"/>
</dbReference>
<dbReference type="PROSITE" id="PS50975">
    <property type="entry name" value="ATP_GRASP"/>
    <property type="match status" value="1"/>
</dbReference>
<evidence type="ECO:0000256" key="4">
    <source>
        <dbReference type="ARBA" id="ARBA00022840"/>
    </source>
</evidence>
<evidence type="ECO:0000313" key="8">
    <source>
        <dbReference type="EMBL" id="KTD74642.1"/>
    </source>
</evidence>
<dbReference type="GO" id="GO:0004638">
    <property type="term" value="F:phosphoribosylaminoimidazole carboxylase activity"/>
    <property type="evidence" value="ECO:0007669"/>
    <property type="project" value="InterPro"/>
</dbReference>
<dbReference type="Proteomes" id="UP000054729">
    <property type="component" value="Unassembled WGS sequence"/>
</dbReference>